<reference evidence="1 2" key="1">
    <citation type="submission" date="2024-02" db="EMBL/GenBank/DDBJ databases">
        <authorList>
            <person name="Vignale AGUSTIN F."/>
            <person name="Sosa J E."/>
            <person name="Modenutti C."/>
        </authorList>
    </citation>
    <scope>NUCLEOTIDE SEQUENCE [LARGE SCALE GENOMIC DNA]</scope>
</reference>
<comment type="caution">
    <text evidence="1">The sequence shown here is derived from an EMBL/GenBank/DDBJ whole genome shotgun (WGS) entry which is preliminary data.</text>
</comment>
<dbReference type="InterPro" id="IPR008974">
    <property type="entry name" value="TRAF-like"/>
</dbReference>
<organism evidence="1 2">
    <name type="scientific">Ilex paraguariensis</name>
    <name type="common">yerba mate</name>
    <dbReference type="NCBI Taxonomy" id="185542"/>
    <lineage>
        <taxon>Eukaryota</taxon>
        <taxon>Viridiplantae</taxon>
        <taxon>Streptophyta</taxon>
        <taxon>Embryophyta</taxon>
        <taxon>Tracheophyta</taxon>
        <taxon>Spermatophyta</taxon>
        <taxon>Magnoliopsida</taxon>
        <taxon>eudicotyledons</taxon>
        <taxon>Gunneridae</taxon>
        <taxon>Pentapetalae</taxon>
        <taxon>asterids</taxon>
        <taxon>campanulids</taxon>
        <taxon>Aquifoliales</taxon>
        <taxon>Aquifoliaceae</taxon>
        <taxon>Ilex</taxon>
    </lineage>
</organism>
<name>A0ABC8RYN4_9AQUA</name>
<evidence type="ECO:0000313" key="1">
    <source>
        <dbReference type="EMBL" id="CAK9150089.1"/>
    </source>
</evidence>
<evidence type="ECO:0000313" key="2">
    <source>
        <dbReference type="Proteomes" id="UP001642360"/>
    </source>
</evidence>
<protein>
    <recommendedName>
        <fullName evidence="3">MATH domain-containing protein</fullName>
    </recommendedName>
</protein>
<keyword evidence="2" id="KW-1185">Reference proteome</keyword>
<dbReference type="SUPFAM" id="SSF49599">
    <property type="entry name" value="TRAF domain-like"/>
    <property type="match status" value="1"/>
</dbReference>
<sequence>MEGETGYHWFYEPSKGWGFHLISLPDLHDKSKGFVVLDSLVVEVQIHVMSNAKEFSSKLPALETRDV</sequence>
<dbReference type="Proteomes" id="UP001642360">
    <property type="component" value="Unassembled WGS sequence"/>
</dbReference>
<proteinExistence type="predicted"/>
<evidence type="ECO:0008006" key="3">
    <source>
        <dbReference type="Google" id="ProtNLM"/>
    </source>
</evidence>
<accession>A0ABC8RYN4</accession>
<dbReference type="EMBL" id="CAUOFW020001980">
    <property type="protein sequence ID" value="CAK9150089.1"/>
    <property type="molecule type" value="Genomic_DNA"/>
</dbReference>
<gene>
    <name evidence="1" type="ORF">ILEXP_LOCUS18201</name>
</gene>
<dbReference type="AlphaFoldDB" id="A0ABC8RYN4"/>
<dbReference type="Gene3D" id="2.60.210.10">
    <property type="entry name" value="Apoptosis, Tumor Necrosis Factor Receptor Associated Protein 2, Chain A"/>
    <property type="match status" value="1"/>
</dbReference>